<dbReference type="AlphaFoldDB" id="A0A1L7WT21"/>
<name>A0A1L7WT21_9HELO</name>
<sequence>MEAEQAKESQNARVTELEAKLKTMELKLDAQGTKTRLAREDVGTVKGEWAKKLQRVYNKNSDLEKQLSEERTINKNLMSIAESPGSSRNDASDVETLRTTLKKQFKKFKSQAEEKYKKLEDAHKECESRIRSLRSNEDIVQERIQKALAATVSKVTQEKDVCIAELKTQNESLDQGRQADAE</sequence>
<evidence type="ECO:0000313" key="2">
    <source>
        <dbReference type="EMBL" id="CZR55919.1"/>
    </source>
</evidence>
<gene>
    <name evidence="2" type="ORF">PAC_05807</name>
</gene>
<accession>A0A1L7WT21</accession>
<dbReference type="EMBL" id="FJOG01000007">
    <property type="protein sequence ID" value="CZR55919.1"/>
    <property type="molecule type" value="Genomic_DNA"/>
</dbReference>
<keyword evidence="1" id="KW-0175">Coiled coil</keyword>
<dbReference type="Proteomes" id="UP000184330">
    <property type="component" value="Unassembled WGS sequence"/>
</dbReference>
<evidence type="ECO:0000313" key="3">
    <source>
        <dbReference type="Proteomes" id="UP000184330"/>
    </source>
</evidence>
<proteinExistence type="predicted"/>
<reference evidence="2 3" key="1">
    <citation type="submission" date="2016-03" db="EMBL/GenBank/DDBJ databases">
        <authorList>
            <person name="Ploux O."/>
        </authorList>
    </citation>
    <scope>NUCLEOTIDE SEQUENCE [LARGE SCALE GENOMIC DNA]</scope>
    <source>
        <strain evidence="2 3">UAMH 11012</strain>
    </source>
</reference>
<evidence type="ECO:0000256" key="1">
    <source>
        <dbReference type="SAM" id="Coils"/>
    </source>
</evidence>
<feature type="coiled-coil region" evidence="1">
    <location>
        <begin position="7"/>
        <end position="34"/>
    </location>
</feature>
<organism evidence="2 3">
    <name type="scientific">Phialocephala subalpina</name>
    <dbReference type="NCBI Taxonomy" id="576137"/>
    <lineage>
        <taxon>Eukaryota</taxon>
        <taxon>Fungi</taxon>
        <taxon>Dikarya</taxon>
        <taxon>Ascomycota</taxon>
        <taxon>Pezizomycotina</taxon>
        <taxon>Leotiomycetes</taxon>
        <taxon>Helotiales</taxon>
        <taxon>Mollisiaceae</taxon>
        <taxon>Phialocephala</taxon>
        <taxon>Phialocephala fortinii species complex</taxon>
    </lineage>
</organism>
<protein>
    <submittedName>
        <fullName evidence="2">Uncharacterized protein</fullName>
    </submittedName>
</protein>
<keyword evidence="3" id="KW-1185">Reference proteome</keyword>
<feature type="coiled-coil region" evidence="1">
    <location>
        <begin position="102"/>
        <end position="136"/>
    </location>
</feature>